<dbReference type="InterPro" id="IPR032286">
    <property type="entry name" value="DUF4837"/>
</dbReference>
<dbReference type="Pfam" id="PF16125">
    <property type="entry name" value="DUF4837"/>
    <property type="match status" value="1"/>
</dbReference>
<organism evidence="1 2">
    <name type="scientific">Segatella salivae</name>
    <dbReference type="NCBI Taxonomy" id="228604"/>
    <lineage>
        <taxon>Bacteria</taxon>
        <taxon>Pseudomonadati</taxon>
        <taxon>Bacteroidota</taxon>
        <taxon>Bacteroidia</taxon>
        <taxon>Bacteroidales</taxon>
        <taxon>Prevotellaceae</taxon>
        <taxon>Segatella</taxon>
    </lineage>
</organism>
<proteinExistence type="predicted"/>
<evidence type="ECO:0000313" key="1">
    <source>
        <dbReference type="EMBL" id="MBW4865767.1"/>
    </source>
</evidence>
<accession>A0AAW4NQP2</accession>
<dbReference type="RefSeq" id="WP_219426432.1">
    <property type="nucleotide sequence ID" value="NZ_JAHXQY010000017.1"/>
</dbReference>
<dbReference type="PROSITE" id="PS51257">
    <property type="entry name" value="PROKAR_LIPOPROTEIN"/>
    <property type="match status" value="1"/>
</dbReference>
<reference evidence="1" key="1">
    <citation type="submission" date="2021-07" db="EMBL/GenBank/DDBJ databases">
        <title>Genomic diversity and antimicrobial resistance of Prevotella spp. isolated from chronic lung disease airways.</title>
        <authorList>
            <person name="Webb K.A."/>
            <person name="Olagoke O.S."/>
            <person name="Baird T."/>
            <person name="Neill J."/>
            <person name="Pham A."/>
            <person name="Wells T.J."/>
            <person name="Ramsay K.A."/>
            <person name="Bell S.C."/>
            <person name="Sarovich D.S."/>
            <person name="Price E.P."/>
        </authorList>
    </citation>
    <scope>NUCLEOTIDE SEQUENCE</scope>
    <source>
        <strain evidence="1">SCHI0047.S.3</strain>
    </source>
</reference>
<dbReference type="EMBL" id="JAHXRF010000009">
    <property type="protein sequence ID" value="MBW4865767.1"/>
    <property type="molecule type" value="Genomic_DNA"/>
</dbReference>
<dbReference type="AlphaFoldDB" id="A0AAW4NQP2"/>
<sequence>MNNKVWPLVLAVLFMLSGCSHRHKSMMQRLNQPYEDNPTMQERVRKLMGITMELPADMQASKQGKDFLWISNNAATGMKNVVIYKVKTTETLPLSVERFCCLRDSVMQINLKGASDSMFVTTLKASVEGRFNAKEKLCRYAGLWEMHGDAMGGQFVSNVYQQPNGQGLIIAEGFLYAPETNNKQTLLSQLKTILGSINIKNNNGK</sequence>
<gene>
    <name evidence="1" type="ORF">KZY68_07045</name>
</gene>
<name>A0AAW4NQP2_9BACT</name>
<evidence type="ECO:0000313" key="2">
    <source>
        <dbReference type="Proteomes" id="UP001196873"/>
    </source>
</evidence>
<comment type="caution">
    <text evidence="1">The sequence shown here is derived from an EMBL/GenBank/DDBJ whole genome shotgun (WGS) entry which is preliminary data.</text>
</comment>
<protein>
    <submittedName>
        <fullName evidence="1">DUF4837 family protein</fullName>
    </submittedName>
</protein>
<dbReference type="Proteomes" id="UP001196873">
    <property type="component" value="Unassembled WGS sequence"/>
</dbReference>